<keyword evidence="2" id="KW-1015">Disulfide bond</keyword>
<dbReference type="InterPro" id="IPR052444">
    <property type="entry name" value="Spz/Toll_ligand-like"/>
</dbReference>
<feature type="domain" description="Spaetzle" evidence="5">
    <location>
        <begin position="580"/>
        <end position="676"/>
    </location>
</feature>
<accession>A0A087TER4</accession>
<dbReference type="OMA" id="PVACSCQ"/>
<evidence type="ECO:0000259" key="5">
    <source>
        <dbReference type="Pfam" id="PF16077"/>
    </source>
</evidence>
<protein>
    <recommendedName>
        <fullName evidence="5">Spaetzle domain-containing protein</fullName>
    </recommendedName>
</protein>
<evidence type="ECO:0000256" key="1">
    <source>
        <dbReference type="ARBA" id="ARBA00022729"/>
    </source>
</evidence>
<proteinExistence type="predicted"/>
<evidence type="ECO:0000256" key="2">
    <source>
        <dbReference type="ARBA" id="ARBA00023157"/>
    </source>
</evidence>
<dbReference type="GO" id="GO:0008083">
    <property type="term" value="F:growth factor activity"/>
    <property type="evidence" value="ECO:0007669"/>
    <property type="project" value="TreeGrafter"/>
</dbReference>
<keyword evidence="1" id="KW-0732">Signal</keyword>
<dbReference type="InterPro" id="IPR032104">
    <property type="entry name" value="Spaetzle"/>
</dbReference>
<evidence type="ECO:0000313" key="6">
    <source>
        <dbReference type="EMBL" id="KFM63603.1"/>
    </source>
</evidence>
<evidence type="ECO:0000313" key="7">
    <source>
        <dbReference type="Proteomes" id="UP000054359"/>
    </source>
</evidence>
<dbReference type="EMBL" id="KK114878">
    <property type="protein sequence ID" value="KFM63603.1"/>
    <property type="molecule type" value="Genomic_DNA"/>
</dbReference>
<evidence type="ECO:0000256" key="4">
    <source>
        <dbReference type="SAM" id="MobiDB-lite"/>
    </source>
</evidence>
<dbReference type="GO" id="GO:0005615">
    <property type="term" value="C:extracellular space"/>
    <property type="evidence" value="ECO:0007669"/>
    <property type="project" value="UniProtKB-ARBA"/>
</dbReference>
<dbReference type="GO" id="GO:0021556">
    <property type="term" value="P:central nervous system formation"/>
    <property type="evidence" value="ECO:0007669"/>
    <property type="project" value="TreeGrafter"/>
</dbReference>
<feature type="compositionally biased region" description="Polar residues" evidence="4">
    <location>
        <begin position="1"/>
        <end position="27"/>
    </location>
</feature>
<feature type="compositionally biased region" description="Basic and acidic residues" evidence="4">
    <location>
        <begin position="28"/>
        <end position="61"/>
    </location>
</feature>
<dbReference type="AlphaFoldDB" id="A0A087TER4"/>
<keyword evidence="3" id="KW-0325">Glycoprotein</keyword>
<dbReference type="GO" id="GO:0045087">
    <property type="term" value="P:innate immune response"/>
    <property type="evidence" value="ECO:0007669"/>
    <property type="project" value="TreeGrafter"/>
</dbReference>
<dbReference type="SUPFAM" id="SSF57501">
    <property type="entry name" value="Cystine-knot cytokines"/>
    <property type="match status" value="1"/>
</dbReference>
<dbReference type="STRING" id="407821.A0A087TER4"/>
<feature type="non-terminal residue" evidence="6">
    <location>
        <position position="682"/>
    </location>
</feature>
<dbReference type="GO" id="GO:0005121">
    <property type="term" value="F:Toll binding"/>
    <property type="evidence" value="ECO:0007669"/>
    <property type="project" value="TreeGrafter"/>
</dbReference>
<feature type="region of interest" description="Disordered" evidence="4">
    <location>
        <begin position="1"/>
        <end position="69"/>
    </location>
</feature>
<reference evidence="6 7" key="1">
    <citation type="submission" date="2013-11" db="EMBL/GenBank/DDBJ databases">
        <title>Genome sequencing of Stegodyphus mimosarum.</title>
        <authorList>
            <person name="Bechsgaard J."/>
        </authorList>
    </citation>
    <scope>NUCLEOTIDE SEQUENCE [LARGE SCALE GENOMIC DNA]</scope>
</reference>
<dbReference type="PANTHER" id="PTHR23199">
    <property type="entry name" value="NEUROTROPHIN 1-RELATED"/>
    <property type="match status" value="1"/>
</dbReference>
<evidence type="ECO:0000256" key="3">
    <source>
        <dbReference type="ARBA" id="ARBA00023180"/>
    </source>
</evidence>
<dbReference type="Gene3D" id="2.10.90.10">
    <property type="entry name" value="Cystine-knot cytokines"/>
    <property type="match status" value="1"/>
</dbReference>
<dbReference type="Proteomes" id="UP000054359">
    <property type="component" value="Unassembled WGS sequence"/>
</dbReference>
<dbReference type="PANTHER" id="PTHR23199:SF12">
    <property type="entry name" value="NEUROTROPHIN 1-RELATED"/>
    <property type="match status" value="1"/>
</dbReference>
<gene>
    <name evidence="6" type="ORF">X975_07396</name>
</gene>
<dbReference type="OrthoDB" id="10064289at2759"/>
<dbReference type="Pfam" id="PF16077">
    <property type="entry name" value="Spaetzle"/>
    <property type="match status" value="1"/>
</dbReference>
<keyword evidence="7" id="KW-1185">Reference proteome</keyword>
<organism evidence="6 7">
    <name type="scientific">Stegodyphus mimosarum</name>
    <name type="common">African social velvet spider</name>
    <dbReference type="NCBI Taxonomy" id="407821"/>
    <lineage>
        <taxon>Eukaryota</taxon>
        <taxon>Metazoa</taxon>
        <taxon>Ecdysozoa</taxon>
        <taxon>Arthropoda</taxon>
        <taxon>Chelicerata</taxon>
        <taxon>Arachnida</taxon>
        <taxon>Araneae</taxon>
        <taxon>Araneomorphae</taxon>
        <taxon>Entelegynae</taxon>
        <taxon>Eresoidea</taxon>
        <taxon>Eresidae</taxon>
        <taxon>Stegodyphus</taxon>
    </lineage>
</organism>
<name>A0A087TER4_STEMI</name>
<sequence length="682" mass="77025">MRTRTDSTPLLQLTQGGYQRPYQNPGRSNDREQGPRSESTEKIETSGEKATEERPVERQVERQVAPQVTYTTSFQPQQFGYGQGPILRPAYGSLPRSFLNANGIIPGTAQSSVFSAPPNPFLEFTNFQSQFPSANDVGAYPSLVRDPNTVSLFQAVPRNVFPSPGFLFQNNPQFAAPQHVMVNPQRSLPLPDSNIASYPNFETVEDASRPDYAAYFRNPTSNPQLQANPTFFATSQNPAGNIFNNPPISLLSNFQNTENATPFSSRYLRYPMSDVEVLPQINVQGGIPQQQSQNSNQDEKKVNDSEQINQTLNIDDQSTFKFGTRLQTKDQNEAPKQNEAQLQNNVYIRYPTNEAGYATEEILPSGNITEEDAKNRDVTHVSSVPFIVRPRHLGVPRSRDPYRDALNAVHQAIPRVNGANSADTNGTYEFPTEQFVQNRPLQFDYPQMAVEPLPQVLATYPDRSQDGGTFPNMRFYPNDGARIPFDQLSTLPENSLQFLNPQTGRQRGAKEEDKIPRCAQKNNASLCFEDEDYPKRELMYVLNSDSFLLERLVMPDQQLDKINLIGQNNSEEDTKTEENYICKSDIKYGTPLRAKNVLGKWKVIVNMERAIGRGRFIQPVRLEVCRESGEPCSYTDNRIKTTCVQKFTLQRFLSWSPERGVHNDVYKLPVACSCQIVEEIEA</sequence>
<dbReference type="InterPro" id="IPR029034">
    <property type="entry name" value="Cystine-knot_cytokine"/>
</dbReference>